<dbReference type="Proteomes" id="UP000249135">
    <property type="component" value="Unassembled WGS sequence"/>
</dbReference>
<dbReference type="EMBL" id="QFPP01000078">
    <property type="protein sequence ID" value="PZQ75686.1"/>
    <property type="molecule type" value="Genomic_DNA"/>
</dbReference>
<name>A0A2W5QER8_VARPD</name>
<proteinExistence type="predicted"/>
<evidence type="ECO:0000313" key="3">
    <source>
        <dbReference type="Proteomes" id="UP000249135"/>
    </source>
</evidence>
<sequence length="103" mass="11762">MSGQTPIELSDYVGATLLRAESLDYDSVSKEELLEEMRAMRVVLSHVERMLSASKRQALLFDDLRRSYGAALAACARQEQRNAELMREVKDVKAELRESTRRD</sequence>
<protein>
    <submittedName>
        <fullName evidence="2">Uncharacterized protein</fullName>
    </submittedName>
</protein>
<evidence type="ECO:0000313" key="2">
    <source>
        <dbReference type="EMBL" id="PZQ75686.1"/>
    </source>
</evidence>
<comment type="caution">
    <text evidence="2">The sequence shown here is derived from an EMBL/GenBank/DDBJ whole genome shotgun (WGS) entry which is preliminary data.</text>
</comment>
<accession>A0A2W5QER8</accession>
<dbReference type="AlphaFoldDB" id="A0A2W5QER8"/>
<keyword evidence="1" id="KW-0175">Coiled coil</keyword>
<gene>
    <name evidence="2" type="ORF">DI563_08990</name>
</gene>
<feature type="coiled-coil region" evidence="1">
    <location>
        <begin position="75"/>
        <end position="102"/>
    </location>
</feature>
<organism evidence="2 3">
    <name type="scientific">Variovorax paradoxus</name>
    <dbReference type="NCBI Taxonomy" id="34073"/>
    <lineage>
        <taxon>Bacteria</taxon>
        <taxon>Pseudomonadati</taxon>
        <taxon>Pseudomonadota</taxon>
        <taxon>Betaproteobacteria</taxon>
        <taxon>Burkholderiales</taxon>
        <taxon>Comamonadaceae</taxon>
        <taxon>Variovorax</taxon>
    </lineage>
</organism>
<evidence type="ECO:0000256" key="1">
    <source>
        <dbReference type="SAM" id="Coils"/>
    </source>
</evidence>
<reference evidence="2 3" key="1">
    <citation type="submission" date="2017-08" db="EMBL/GenBank/DDBJ databases">
        <title>Infants hospitalized years apart are colonized by the same room-sourced microbial strains.</title>
        <authorList>
            <person name="Brooks B."/>
            <person name="Olm M.R."/>
            <person name="Firek B.A."/>
            <person name="Baker R."/>
            <person name="Thomas B.C."/>
            <person name="Morowitz M.J."/>
            <person name="Banfield J.F."/>
        </authorList>
    </citation>
    <scope>NUCLEOTIDE SEQUENCE [LARGE SCALE GENOMIC DNA]</scope>
    <source>
        <strain evidence="2">S2_005_003_R2_41</strain>
    </source>
</reference>